<feature type="transmembrane region" description="Helical" evidence="5">
    <location>
        <begin position="18"/>
        <end position="38"/>
    </location>
</feature>
<evidence type="ECO:0008006" key="8">
    <source>
        <dbReference type="Google" id="ProtNLM"/>
    </source>
</evidence>
<keyword evidence="5" id="KW-0812">Transmembrane</keyword>
<comment type="caution">
    <text evidence="6">The sequence shown here is derived from an EMBL/GenBank/DDBJ whole genome shotgun (WGS) entry which is preliminary data.</text>
</comment>
<dbReference type="GO" id="GO:0016791">
    <property type="term" value="F:phosphatase activity"/>
    <property type="evidence" value="ECO:0007669"/>
    <property type="project" value="InterPro"/>
</dbReference>
<keyword evidence="5" id="KW-1133">Transmembrane helix</keyword>
<evidence type="ECO:0000313" key="6">
    <source>
        <dbReference type="EMBL" id="MBA0594945.1"/>
    </source>
</evidence>
<gene>
    <name evidence="6" type="ORF">Gorai_011829</name>
</gene>
<evidence type="ECO:0000256" key="5">
    <source>
        <dbReference type="SAM" id="Phobius"/>
    </source>
</evidence>
<proteinExistence type="predicted"/>
<feature type="non-terminal residue" evidence="6">
    <location>
        <position position="1"/>
    </location>
</feature>
<dbReference type="EMBL" id="JABEZZ010000009">
    <property type="protein sequence ID" value="MBA0594945.1"/>
    <property type="molecule type" value="Genomic_DNA"/>
</dbReference>
<dbReference type="Gene3D" id="3.40.50.1000">
    <property type="entry name" value="HAD superfamily/HAD-like"/>
    <property type="match status" value="1"/>
</dbReference>
<comment type="cofactor">
    <cofactor evidence="1">
        <name>Mg(2+)</name>
        <dbReference type="ChEBI" id="CHEBI:18420"/>
    </cofactor>
</comment>
<dbReference type="InterPro" id="IPR016965">
    <property type="entry name" value="Pase_PHOSPHO-typ"/>
</dbReference>
<organism evidence="6 7">
    <name type="scientific">Gossypium raimondii</name>
    <name type="common">Peruvian cotton</name>
    <name type="synonym">Gossypium klotzschianum subsp. raimondii</name>
    <dbReference type="NCBI Taxonomy" id="29730"/>
    <lineage>
        <taxon>Eukaryota</taxon>
        <taxon>Viridiplantae</taxon>
        <taxon>Streptophyta</taxon>
        <taxon>Embryophyta</taxon>
        <taxon>Tracheophyta</taxon>
        <taxon>Spermatophyta</taxon>
        <taxon>Magnoliopsida</taxon>
        <taxon>eudicotyledons</taxon>
        <taxon>Gunneridae</taxon>
        <taxon>Pentapetalae</taxon>
        <taxon>rosids</taxon>
        <taxon>malvids</taxon>
        <taxon>Malvales</taxon>
        <taxon>Malvaceae</taxon>
        <taxon>Malvoideae</taxon>
        <taxon>Gossypium</taxon>
    </lineage>
</organism>
<name>A0A7J8Q0B7_GOSRA</name>
<keyword evidence="2" id="KW-0479">Metal-binding</keyword>
<evidence type="ECO:0000256" key="1">
    <source>
        <dbReference type="ARBA" id="ARBA00001946"/>
    </source>
</evidence>
<keyword evidence="5" id="KW-0472">Membrane</keyword>
<evidence type="ECO:0000256" key="3">
    <source>
        <dbReference type="ARBA" id="ARBA00022801"/>
    </source>
</evidence>
<dbReference type="InterPro" id="IPR036412">
    <property type="entry name" value="HAD-like_sf"/>
</dbReference>
<protein>
    <recommendedName>
        <fullName evidence="8">Inorganic pyrophosphatase 2</fullName>
    </recommendedName>
</protein>
<dbReference type="Proteomes" id="UP000593578">
    <property type="component" value="Unassembled WGS sequence"/>
</dbReference>
<dbReference type="InterPro" id="IPR023214">
    <property type="entry name" value="HAD_sf"/>
</dbReference>
<sequence>DNWVVDELGVPPSYSINVFLPCPGTLLWLVFDFLYFTLHDQMMKELHSKGTRIEDIAAVLKRSPIHPRIVEAIKSAHALGCDLKNVSDANTFFIETILEHHGLKECFLEINTNPGFVDQQGRLRIFPHHDFTKSSHGCQHPSCLPNMCKDPKKTKIYLGDGLGDFCPSLKLGDGDYVMPRKDVPVWDLICKNRSLIKAQICEWSNGEEFKTVLLHLISRIISVEGNNTSANIDQLYSVDCKLETMSLPAATGPETFPQSLHVLH</sequence>
<accession>A0A7J8Q0B7</accession>
<keyword evidence="4" id="KW-0460">Magnesium</keyword>
<evidence type="ECO:0000256" key="4">
    <source>
        <dbReference type="ARBA" id="ARBA00022842"/>
    </source>
</evidence>
<dbReference type="SUPFAM" id="SSF56784">
    <property type="entry name" value="HAD-like"/>
    <property type="match status" value="1"/>
</dbReference>
<evidence type="ECO:0000313" key="7">
    <source>
        <dbReference type="Proteomes" id="UP000593578"/>
    </source>
</evidence>
<dbReference type="GO" id="GO:0046872">
    <property type="term" value="F:metal ion binding"/>
    <property type="evidence" value="ECO:0007669"/>
    <property type="project" value="UniProtKB-KW"/>
</dbReference>
<dbReference type="InterPro" id="IPR006384">
    <property type="entry name" value="HAD_hydro_PyrdxlP_Pase-like"/>
</dbReference>
<dbReference type="PANTHER" id="PTHR20889">
    <property type="entry name" value="PHOSPHATASE, ORPHAN 1, 2"/>
    <property type="match status" value="1"/>
</dbReference>
<keyword evidence="3" id="KW-0378">Hydrolase</keyword>
<reference evidence="6 7" key="1">
    <citation type="journal article" date="2019" name="Genome Biol. Evol.">
        <title>Insights into the evolution of the New World diploid cottons (Gossypium, subgenus Houzingenia) based on genome sequencing.</title>
        <authorList>
            <person name="Grover C.E."/>
            <person name="Arick M.A. 2nd"/>
            <person name="Thrash A."/>
            <person name="Conover J.L."/>
            <person name="Sanders W.S."/>
            <person name="Peterson D.G."/>
            <person name="Frelichowski J.E."/>
            <person name="Scheffler J.A."/>
            <person name="Scheffler B.E."/>
            <person name="Wendel J.F."/>
        </authorList>
    </citation>
    <scope>NUCLEOTIDE SEQUENCE [LARGE SCALE GENOMIC DNA]</scope>
    <source>
        <strain evidence="6">8</strain>
        <tissue evidence="6">Leaf</tissue>
    </source>
</reference>
<dbReference type="PANTHER" id="PTHR20889:SF16">
    <property type="entry name" value="INORGANIC PYROPHOSPHATASE 2-LIKE"/>
    <property type="match status" value="1"/>
</dbReference>
<dbReference type="Pfam" id="PF06888">
    <property type="entry name" value="Put_Phosphatase"/>
    <property type="match status" value="1"/>
</dbReference>
<dbReference type="NCBIfam" id="TIGR01489">
    <property type="entry name" value="DKMTPPase-SF"/>
    <property type="match status" value="1"/>
</dbReference>
<evidence type="ECO:0000256" key="2">
    <source>
        <dbReference type="ARBA" id="ARBA00022723"/>
    </source>
</evidence>
<dbReference type="NCBIfam" id="TIGR01488">
    <property type="entry name" value="HAD-SF-IB"/>
    <property type="match status" value="1"/>
</dbReference>
<dbReference type="AlphaFoldDB" id="A0A7J8Q0B7"/>